<feature type="domain" description="[Acyl-carrier-protein] S-malonyltransferase-like inserted helical" evidence="1">
    <location>
        <begin position="397"/>
        <end position="476"/>
    </location>
</feature>
<dbReference type="InterPro" id="IPR049489">
    <property type="entry name" value="FabD-like_helical_ins"/>
</dbReference>
<dbReference type="InterPro" id="IPR014179">
    <property type="entry name" value="PfaD-like_TIM-barrel"/>
</dbReference>
<gene>
    <name evidence="2" type="primary">pfaD</name>
    <name evidence="2" type="ORF">YM304_13430</name>
</gene>
<name>A0A6C7E3Y0_ILUCY</name>
<dbReference type="Pfam" id="PF21607">
    <property type="entry name" value="FabD_helical_ins"/>
    <property type="match status" value="1"/>
</dbReference>
<dbReference type="EMBL" id="AP012057">
    <property type="protein sequence ID" value="BAN01657.1"/>
    <property type="molecule type" value="Genomic_DNA"/>
</dbReference>
<dbReference type="AlphaFoldDB" id="A0A6C7E3Y0"/>
<dbReference type="InterPro" id="IPR013785">
    <property type="entry name" value="Aldolase_TIM"/>
</dbReference>
<dbReference type="Proteomes" id="UP000011863">
    <property type="component" value="Chromosome"/>
</dbReference>
<dbReference type="Pfam" id="PF03060">
    <property type="entry name" value="NMO"/>
    <property type="match status" value="1"/>
</dbReference>
<dbReference type="KEGG" id="aym:YM304_13430"/>
<evidence type="ECO:0000259" key="1">
    <source>
        <dbReference type="Pfam" id="PF21607"/>
    </source>
</evidence>
<organism evidence="2 3">
    <name type="scientific">Ilumatobacter coccineus (strain NBRC 103263 / KCTC 29153 / YM16-304)</name>
    <dbReference type="NCBI Taxonomy" id="1313172"/>
    <lineage>
        <taxon>Bacteria</taxon>
        <taxon>Bacillati</taxon>
        <taxon>Actinomycetota</taxon>
        <taxon>Acidimicrobiia</taxon>
        <taxon>Acidimicrobiales</taxon>
        <taxon>Ilumatobacteraceae</taxon>
        <taxon>Ilumatobacter</taxon>
    </lineage>
</organism>
<dbReference type="RefSeq" id="WP_015440904.1">
    <property type="nucleotide sequence ID" value="NC_020520.1"/>
</dbReference>
<keyword evidence="3" id="KW-1185">Reference proteome</keyword>
<evidence type="ECO:0000313" key="2">
    <source>
        <dbReference type="EMBL" id="BAN01657.1"/>
    </source>
</evidence>
<dbReference type="Gene3D" id="3.20.20.70">
    <property type="entry name" value="Aldolase class I"/>
    <property type="match status" value="2"/>
</dbReference>
<proteinExistence type="predicted"/>
<dbReference type="SUPFAM" id="SSF51412">
    <property type="entry name" value="Inosine monophosphate dehydrogenase (IMPDH)"/>
    <property type="match status" value="1"/>
</dbReference>
<sequence length="544" mass="58090">MPTTTPPILGGATIIGGWRGVDSPAFADAEITSAIEAFRSPSFVVIDPQTGRRGIATGGSLVDADTPGAWPVSAALPAMYPEWLGDRSFNETHGARFPYVTGAMANGIATTRLVIEIARAGGLGFFGAAGLSRDVVSTAIDELVAALGHDDLPWGCNLIHSPQEPALEAAVADLYITRGVRRVSAAAYMSLTPAIVRYAYHGVHVDAAGVVRRPNAVFAKISRPEVARHFVHPAPPAMLDALVAEGLLTRDEAQLAARLPVAEDITVESDSGGHTDNRPLGPLFSSIQAVRDEAVAAHGYTRPIRLGAAGGIGTPQAAAAAFGLGAAYVLTGTVNEACVESGLSTEGKQMLAAADIADVAMAPAADMFELGVDLQVLKRGTMFAPRARRLHDLYTTYASLDEIPRHELDELEQKILGASVDESWRTTREFWNERDPEQVAEAERNPRHKMALTFRSYLGLSSRWSIDGATERRLDFQIWCGPAMGAFNAWVSGSFLDDPANRTVAQVAKNLLEGAAVTTRAHQFRTYGVPVPAPAFRYHPRPLD</sequence>
<accession>A0A6C7E3Y0</accession>
<dbReference type="PANTHER" id="PTHR32332:SF20">
    <property type="entry name" value="2-NITROPROPANE DIOXYGENASE-LIKE PROTEIN"/>
    <property type="match status" value="1"/>
</dbReference>
<dbReference type="NCBIfam" id="TIGR02814">
    <property type="entry name" value="pfaD_fam"/>
    <property type="match status" value="1"/>
</dbReference>
<evidence type="ECO:0000313" key="3">
    <source>
        <dbReference type="Proteomes" id="UP000011863"/>
    </source>
</evidence>
<dbReference type="PANTHER" id="PTHR32332">
    <property type="entry name" value="2-NITROPROPANE DIOXYGENASE"/>
    <property type="match status" value="1"/>
</dbReference>
<reference evidence="2 3" key="1">
    <citation type="journal article" date="2013" name="Int. J. Syst. Evol. Microbiol.">
        <title>Ilumatobacter nonamiense sp. nov. and Ilumatobacter coccineum sp. nov., isolated from seashore sand.</title>
        <authorList>
            <person name="Matsumoto A."/>
            <person name="Kasai H."/>
            <person name="Matsuo Y."/>
            <person name="Shizuri Y."/>
            <person name="Ichikawa N."/>
            <person name="Fujita N."/>
            <person name="Omura S."/>
            <person name="Takahashi Y."/>
        </authorList>
    </citation>
    <scope>NUCLEOTIDE SEQUENCE [LARGE SCALE GENOMIC DNA]</scope>
    <source>
        <strain evidence="3">NBRC 103263 / KCTC 29153 / YM16-304</strain>
    </source>
</reference>
<dbReference type="OrthoDB" id="3543921at2"/>
<protein>
    <submittedName>
        <fullName evidence="2">Omega-3 polyunsaturated fatty acid synthase PfaD</fullName>
    </submittedName>
</protein>